<keyword evidence="3 5" id="KW-0547">Nucleotide-binding</keyword>
<dbReference type="RefSeq" id="WP_147713824.1">
    <property type="nucleotide sequence ID" value="NZ_VKAD01000001.1"/>
</dbReference>
<name>A0A5C8ZBZ1_9GAMM</name>
<keyword evidence="2 5" id="KW-0548">Nucleotidyltransferase</keyword>
<comment type="function">
    <text evidence="5">Guanylyltransferase that catalyzes the activation of (2R)-3-phosphoglycerate (3PG) as 3-[(R)-glyceryl]-diphospho-5'-guanosine, via the condensation of 3PG with GTP. It is involved in the biosynthesis of a derivative of the hydride carrier cofactor coenzyme F420, 3PG-F420.</text>
</comment>
<dbReference type="InterPro" id="IPR029044">
    <property type="entry name" value="Nucleotide-diphossugar_trans"/>
</dbReference>
<comment type="similarity">
    <text evidence="5">Belongs to the CofC family.</text>
</comment>
<dbReference type="AlphaFoldDB" id="A0A5C8ZBZ1"/>
<evidence type="ECO:0000256" key="3">
    <source>
        <dbReference type="ARBA" id="ARBA00022741"/>
    </source>
</evidence>
<comment type="pathway">
    <text evidence="5">Cofactor biosynthesis; coenzyme F420 biosynthesis.</text>
</comment>
<dbReference type="OrthoDB" id="6334386at2"/>
<dbReference type="SUPFAM" id="SSF53448">
    <property type="entry name" value="Nucleotide-diphospho-sugar transferases"/>
    <property type="match status" value="1"/>
</dbReference>
<accession>A0A5C8ZBZ1</accession>
<dbReference type="EMBL" id="VKAD01000001">
    <property type="protein sequence ID" value="TXR54426.1"/>
    <property type="molecule type" value="Genomic_DNA"/>
</dbReference>
<keyword evidence="7" id="KW-1185">Reference proteome</keyword>
<dbReference type="UniPathway" id="UPA00071"/>
<dbReference type="PANTHER" id="PTHR40392:SF1">
    <property type="entry name" value="2-PHOSPHO-L-LACTATE GUANYLYLTRANSFERASE"/>
    <property type="match status" value="1"/>
</dbReference>
<dbReference type="Gene3D" id="3.90.550.10">
    <property type="entry name" value="Spore Coat Polysaccharide Biosynthesis Protein SpsA, Chain A"/>
    <property type="match status" value="1"/>
</dbReference>
<evidence type="ECO:0000256" key="2">
    <source>
        <dbReference type="ARBA" id="ARBA00022695"/>
    </source>
</evidence>
<dbReference type="PANTHER" id="PTHR40392">
    <property type="entry name" value="2-PHOSPHO-L-LACTATE GUANYLYLTRANSFERASE"/>
    <property type="match status" value="1"/>
</dbReference>
<evidence type="ECO:0000256" key="4">
    <source>
        <dbReference type="ARBA" id="ARBA00023134"/>
    </source>
</evidence>
<dbReference type="HAMAP" id="MF_02114">
    <property type="entry name" value="CofC"/>
    <property type="match status" value="1"/>
</dbReference>
<organism evidence="6 7">
    <name type="scientific">Reinekea thalattae</name>
    <dbReference type="NCBI Taxonomy" id="2593301"/>
    <lineage>
        <taxon>Bacteria</taxon>
        <taxon>Pseudomonadati</taxon>
        <taxon>Pseudomonadota</taxon>
        <taxon>Gammaproteobacteria</taxon>
        <taxon>Oceanospirillales</taxon>
        <taxon>Saccharospirillaceae</taxon>
        <taxon>Reinekea</taxon>
    </lineage>
</organism>
<evidence type="ECO:0000313" key="6">
    <source>
        <dbReference type="EMBL" id="TXR54426.1"/>
    </source>
</evidence>
<dbReference type="GO" id="GO:0052645">
    <property type="term" value="P:F420-0 metabolic process"/>
    <property type="evidence" value="ECO:0007669"/>
    <property type="project" value="UniProtKB-UniRule"/>
</dbReference>
<keyword evidence="4 5" id="KW-0342">GTP-binding</keyword>
<comment type="caution">
    <text evidence="6">The sequence shown here is derived from an EMBL/GenBank/DDBJ whole genome shotgun (WGS) entry which is preliminary data.</text>
</comment>
<keyword evidence="1 5" id="KW-0808">Transferase</keyword>
<evidence type="ECO:0000313" key="7">
    <source>
        <dbReference type="Proteomes" id="UP000321764"/>
    </source>
</evidence>
<dbReference type="Proteomes" id="UP000321764">
    <property type="component" value="Unassembled WGS sequence"/>
</dbReference>
<sequence length="214" mass="23526">MKPNELNIVIPMKDPTKAKSRLRDVLAPQNRATLALTLYRNTLQFFAEFFPEANRLVVTESAQIAAIAKQYQADVLLEAKAQGLNQALNAATQWSLKHKFHYQLIIPADIAQLSAHEVNQLLLQMQQGHDVVIAQAKDGGTNALACSPPNAINFCYGKDSAEAHLQLARANGLAVKCLTLSQLSLDIDWPADLKQLHSSHQANPLTTFEPRAAL</sequence>
<dbReference type="InterPro" id="IPR002835">
    <property type="entry name" value="CofC"/>
</dbReference>
<protein>
    <recommendedName>
        <fullName evidence="5">3-phospho-D-glycerate guanylyltransferase</fullName>
        <shortName evidence="5">3PG guanylyltransferase</shortName>
        <ecNumber evidence="5">2.7.7.106</ecNumber>
    </recommendedName>
</protein>
<proteinExistence type="inferred from homology"/>
<evidence type="ECO:0000256" key="1">
    <source>
        <dbReference type="ARBA" id="ARBA00022679"/>
    </source>
</evidence>
<reference evidence="6 7" key="1">
    <citation type="submission" date="2019-07" db="EMBL/GenBank/DDBJ databases">
        <title>Reinekea sp. strain SSH23 genome sequencing and assembly.</title>
        <authorList>
            <person name="Kim I."/>
        </authorList>
    </citation>
    <scope>NUCLEOTIDE SEQUENCE [LARGE SCALE GENOMIC DNA]</scope>
    <source>
        <strain evidence="6 7">SSH23</strain>
    </source>
</reference>
<gene>
    <name evidence="6" type="primary">cofC</name>
    <name evidence="5" type="synonym">fbiD</name>
    <name evidence="6" type="ORF">FME95_07790</name>
</gene>
<evidence type="ECO:0000256" key="5">
    <source>
        <dbReference type="HAMAP-Rule" id="MF_02114"/>
    </source>
</evidence>
<dbReference type="GO" id="GO:0005525">
    <property type="term" value="F:GTP binding"/>
    <property type="evidence" value="ECO:0007669"/>
    <property type="project" value="UniProtKB-KW"/>
</dbReference>
<dbReference type="EC" id="2.7.7.106" evidence="5"/>
<dbReference type="GO" id="GO:0043814">
    <property type="term" value="F:phospholactate guanylyltransferase activity"/>
    <property type="evidence" value="ECO:0007669"/>
    <property type="project" value="InterPro"/>
</dbReference>
<dbReference type="NCBIfam" id="TIGR03552">
    <property type="entry name" value="F420_cofC"/>
    <property type="match status" value="1"/>
</dbReference>
<comment type="catalytic activity">
    <reaction evidence="5">
        <text>(2R)-3-phosphoglycerate + GTP + H(+) = 3-[(R)-glyceryl]-diphospho-5'-guanosine + diphosphate</text>
        <dbReference type="Rhea" id="RHEA:63440"/>
        <dbReference type="ChEBI" id="CHEBI:15378"/>
        <dbReference type="ChEBI" id="CHEBI:33019"/>
        <dbReference type="ChEBI" id="CHEBI:37565"/>
        <dbReference type="ChEBI" id="CHEBI:58272"/>
        <dbReference type="ChEBI" id="CHEBI:147306"/>
        <dbReference type="EC" id="2.7.7.106"/>
    </reaction>
</comment>
<dbReference type="Pfam" id="PF01983">
    <property type="entry name" value="CofC"/>
    <property type="match status" value="1"/>
</dbReference>